<dbReference type="WBParaSite" id="JU765_v2.g7168.t1">
    <property type="protein sequence ID" value="JU765_v2.g7168.t1"/>
    <property type="gene ID" value="JU765_v2.g7168"/>
</dbReference>
<name>A0AC34RI12_9BILA</name>
<proteinExistence type="predicted"/>
<sequence length="236" mass="28074">MLYFSEARSCQNMETRVVRRNEPGCKKDEWYKWPPQNFDDLNSLLFIQEWIQQCIREDYKDIEGILKCPKGIEEGVWKYEHLRQFCMELNRLAVLLQHECFAESCPQMTATEQWIFLCATHKNPKECAAIDYTRHTLDSAATLLNSYRYFPSRVHIRESSIAKIGSVCRRVYRIFSHAHFHHKKIFDLFEEQTYLCRRFTMFIIKYNLMAPEHLIVPILNEPIPSIAENLANKEDA</sequence>
<evidence type="ECO:0000313" key="2">
    <source>
        <dbReference type="WBParaSite" id="JU765_v2.g7168.t1"/>
    </source>
</evidence>
<dbReference type="Proteomes" id="UP000887576">
    <property type="component" value="Unplaced"/>
</dbReference>
<accession>A0AC34RI12</accession>
<evidence type="ECO:0000313" key="1">
    <source>
        <dbReference type="Proteomes" id="UP000887576"/>
    </source>
</evidence>
<reference evidence="2" key="1">
    <citation type="submission" date="2022-11" db="UniProtKB">
        <authorList>
            <consortium name="WormBaseParasite"/>
        </authorList>
    </citation>
    <scope>IDENTIFICATION</scope>
</reference>
<protein>
    <submittedName>
        <fullName evidence="2">MOB-like protein phocein</fullName>
    </submittedName>
</protein>
<organism evidence="1 2">
    <name type="scientific">Panagrolaimus sp. JU765</name>
    <dbReference type="NCBI Taxonomy" id="591449"/>
    <lineage>
        <taxon>Eukaryota</taxon>
        <taxon>Metazoa</taxon>
        <taxon>Ecdysozoa</taxon>
        <taxon>Nematoda</taxon>
        <taxon>Chromadorea</taxon>
        <taxon>Rhabditida</taxon>
        <taxon>Tylenchina</taxon>
        <taxon>Panagrolaimomorpha</taxon>
        <taxon>Panagrolaimoidea</taxon>
        <taxon>Panagrolaimidae</taxon>
        <taxon>Panagrolaimus</taxon>
    </lineage>
</organism>